<accession>A0A6J5PBJ6</accession>
<proteinExistence type="predicted"/>
<protein>
    <submittedName>
        <fullName evidence="1">Uncharacterized protein</fullName>
    </submittedName>
</protein>
<name>A0A6J5PBJ6_9CAUD</name>
<organism evidence="1">
    <name type="scientific">uncultured Caudovirales phage</name>
    <dbReference type="NCBI Taxonomy" id="2100421"/>
    <lineage>
        <taxon>Viruses</taxon>
        <taxon>Duplodnaviria</taxon>
        <taxon>Heunggongvirae</taxon>
        <taxon>Uroviricota</taxon>
        <taxon>Caudoviricetes</taxon>
        <taxon>Peduoviridae</taxon>
        <taxon>Maltschvirus</taxon>
        <taxon>Maltschvirus maltsch</taxon>
    </lineage>
</organism>
<sequence>MKCLNCDKIVKTENWKYCDKQCRNESISKLARKNYRKTNMICRNCGKIYLVKNSQKMRSHYCSRICQGQTLSRLQKRKIVNMTIYRIDSYAREL</sequence>
<dbReference type="EMBL" id="LR796795">
    <property type="protein sequence ID" value="CAB4166831.1"/>
    <property type="molecule type" value="Genomic_DNA"/>
</dbReference>
<reference evidence="1" key="1">
    <citation type="submission" date="2020-04" db="EMBL/GenBank/DDBJ databases">
        <authorList>
            <person name="Chiriac C."/>
            <person name="Salcher M."/>
            <person name="Ghai R."/>
            <person name="Kavagutti S V."/>
        </authorList>
    </citation>
    <scope>NUCLEOTIDE SEQUENCE</scope>
</reference>
<gene>
    <name evidence="1" type="ORF">UFOVP844_61</name>
</gene>
<evidence type="ECO:0000313" key="1">
    <source>
        <dbReference type="EMBL" id="CAB4166831.1"/>
    </source>
</evidence>